<dbReference type="GeneTree" id="ENSGT00390000011192"/>
<organism evidence="2 3">
    <name type="scientific">Oncorhynchus tshawytscha</name>
    <name type="common">Chinook salmon</name>
    <name type="synonym">Salmo tshawytscha</name>
    <dbReference type="NCBI Taxonomy" id="74940"/>
    <lineage>
        <taxon>Eukaryota</taxon>
        <taxon>Metazoa</taxon>
        <taxon>Chordata</taxon>
        <taxon>Craniata</taxon>
        <taxon>Vertebrata</taxon>
        <taxon>Euteleostomi</taxon>
        <taxon>Actinopterygii</taxon>
        <taxon>Neopterygii</taxon>
        <taxon>Teleostei</taxon>
        <taxon>Protacanthopterygii</taxon>
        <taxon>Salmoniformes</taxon>
        <taxon>Salmonidae</taxon>
        <taxon>Salmoninae</taxon>
        <taxon>Oncorhynchus</taxon>
    </lineage>
</organism>
<sequence length="106" mass="11558">METMLASKQKEAVMEVRRQLVEAASKENLPIKMCLGRVTPEQLCSYVQLFKSSWGGSRESLWGAPAGPGHRPDPPPPHPATLGHLPGFRETAAAEKLNSTNTTYAD</sequence>
<evidence type="ECO:0000256" key="1">
    <source>
        <dbReference type="SAM" id="MobiDB-lite"/>
    </source>
</evidence>
<feature type="region of interest" description="Disordered" evidence="1">
    <location>
        <begin position="61"/>
        <end position="86"/>
    </location>
</feature>
<dbReference type="Proteomes" id="UP000694402">
    <property type="component" value="Unassembled WGS sequence"/>
</dbReference>
<protein>
    <submittedName>
        <fullName evidence="2">Uncharacterized protein</fullName>
    </submittedName>
</protein>
<reference evidence="2" key="3">
    <citation type="submission" date="2025-09" db="UniProtKB">
        <authorList>
            <consortium name="Ensembl"/>
        </authorList>
    </citation>
    <scope>IDENTIFICATION</scope>
</reference>
<dbReference type="AlphaFoldDB" id="A0AAZ3PYG4"/>
<reference evidence="3" key="1">
    <citation type="journal article" date="2018" name="PLoS ONE">
        <title>Chinook salmon (Oncorhynchus tshawytscha) genome and transcriptome.</title>
        <authorList>
            <person name="Christensen K.A."/>
            <person name="Leong J.S."/>
            <person name="Sakhrani D."/>
            <person name="Biagi C.A."/>
            <person name="Minkley D.R."/>
            <person name="Withler R.E."/>
            <person name="Rondeau E.B."/>
            <person name="Koop B.F."/>
            <person name="Devlin R.H."/>
        </authorList>
    </citation>
    <scope>NUCLEOTIDE SEQUENCE [LARGE SCALE GENOMIC DNA]</scope>
</reference>
<proteinExistence type="predicted"/>
<reference evidence="2" key="2">
    <citation type="submission" date="2025-08" db="UniProtKB">
        <authorList>
            <consortium name="Ensembl"/>
        </authorList>
    </citation>
    <scope>IDENTIFICATION</scope>
</reference>
<evidence type="ECO:0000313" key="3">
    <source>
        <dbReference type="Proteomes" id="UP000694402"/>
    </source>
</evidence>
<gene>
    <name evidence="2" type="primary">LOC112249068</name>
</gene>
<name>A0AAZ3PYG4_ONCTS</name>
<evidence type="ECO:0000313" key="2">
    <source>
        <dbReference type="Ensembl" id="ENSOTSP00005121268.1"/>
    </source>
</evidence>
<keyword evidence="3" id="KW-1185">Reference proteome</keyword>
<accession>A0AAZ3PYG4</accession>
<dbReference type="Ensembl" id="ENSOTST00005176755.1">
    <property type="protein sequence ID" value="ENSOTSP00005121268.1"/>
    <property type="gene ID" value="ENSOTSG00005023293.2"/>
</dbReference>